<keyword evidence="4" id="KW-1185">Reference proteome</keyword>
<dbReference type="Pfam" id="PF06580">
    <property type="entry name" value="His_kinase"/>
    <property type="match status" value="1"/>
</dbReference>
<sequence>MKPHRYTYHLLFWLLAYVFWIFIFRNTTLVLSHAITVQFCYLVFIASNYYFNELYTVPRLLSRKRYVAFGAAFLAGVIVGAALRVPVSYWVNRFVFKSNVAHFNITGVFLESFINILFWTVLILAAKLIADRIRSQRYIEQIENERAANELNFLRAQFNPHFLFNSINSIYAHIDRSNKTARNMLLVFSEMLRYQLYECNVEQIELDKEIAYISNYIALQKSRMDDRINVQFSHQIDGHVCIAPLMLITFIENAFKYVGFDEQQDNRITIQLKYSEARLEFAIFNTKDGFLSKLPEDASGLGIANVKRRLELLYPDRHNLKINDDGAAFTVNLTLWGL</sequence>
<dbReference type="RefSeq" id="WP_170113509.1">
    <property type="nucleotide sequence ID" value="NZ_CP160205.1"/>
</dbReference>
<dbReference type="SUPFAM" id="SSF55874">
    <property type="entry name" value="ATPase domain of HSP90 chaperone/DNA topoisomerase II/histidine kinase"/>
    <property type="match status" value="1"/>
</dbReference>
<feature type="transmembrane region" description="Helical" evidence="1">
    <location>
        <begin position="7"/>
        <end position="24"/>
    </location>
</feature>
<keyword evidence="1" id="KW-0812">Transmembrane</keyword>
<dbReference type="GO" id="GO:0016020">
    <property type="term" value="C:membrane"/>
    <property type="evidence" value="ECO:0007669"/>
    <property type="project" value="InterPro"/>
</dbReference>
<keyword evidence="1" id="KW-0472">Membrane</keyword>
<feature type="transmembrane region" description="Helical" evidence="1">
    <location>
        <begin position="105"/>
        <end position="130"/>
    </location>
</feature>
<dbReference type="InterPro" id="IPR010559">
    <property type="entry name" value="Sig_transdc_His_kin_internal"/>
</dbReference>
<evidence type="ECO:0000313" key="3">
    <source>
        <dbReference type="EMBL" id="PTR00852.1"/>
    </source>
</evidence>
<dbReference type="InterPro" id="IPR050640">
    <property type="entry name" value="Bact_2-comp_sensor_kinase"/>
</dbReference>
<organism evidence="3 4">
    <name type="scientific">Mucilaginibacter yixingensis</name>
    <dbReference type="NCBI Taxonomy" id="1295612"/>
    <lineage>
        <taxon>Bacteria</taxon>
        <taxon>Pseudomonadati</taxon>
        <taxon>Bacteroidota</taxon>
        <taxon>Sphingobacteriia</taxon>
        <taxon>Sphingobacteriales</taxon>
        <taxon>Sphingobacteriaceae</taxon>
        <taxon>Mucilaginibacter</taxon>
    </lineage>
</organism>
<keyword evidence="3" id="KW-0808">Transferase</keyword>
<accession>A0A2T5JEI3</accession>
<proteinExistence type="predicted"/>
<gene>
    <name evidence="3" type="ORF">C8P68_10180</name>
</gene>
<dbReference type="AlphaFoldDB" id="A0A2T5JEI3"/>
<dbReference type="InterPro" id="IPR036890">
    <property type="entry name" value="HATPase_C_sf"/>
</dbReference>
<dbReference type="GO" id="GO:0000155">
    <property type="term" value="F:phosphorelay sensor kinase activity"/>
    <property type="evidence" value="ECO:0007669"/>
    <property type="project" value="InterPro"/>
</dbReference>
<dbReference type="PANTHER" id="PTHR34220">
    <property type="entry name" value="SENSOR HISTIDINE KINASE YPDA"/>
    <property type="match status" value="1"/>
</dbReference>
<reference evidence="3 4" key="1">
    <citation type="submission" date="2018-04" db="EMBL/GenBank/DDBJ databases">
        <title>Genomic Encyclopedia of Archaeal and Bacterial Type Strains, Phase II (KMG-II): from individual species to whole genera.</title>
        <authorList>
            <person name="Goeker M."/>
        </authorList>
    </citation>
    <scope>NUCLEOTIDE SEQUENCE [LARGE SCALE GENOMIC DNA]</scope>
    <source>
        <strain evidence="3 4">DSM 26809</strain>
    </source>
</reference>
<dbReference type="EMBL" id="QAOQ01000001">
    <property type="protein sequence ID" value="PTR00852.1"/>
    <property type="molecule type" value="Genomic_DNA"/>
</dbReference>
<protein>
    <submittedName>
        <fullName evidence="3">Histidine kinase</fullName>
    </submittedName>
</protein>
<feature type="transmembrane region" description="Helical" evidence="1">
    <location>
        <begin position="30"/>
        <end position="51"/>
    </location>
</feature>
<evidence type="ECO:0000256" key="1">
    <source>
        <dbReference type="SAM" id="Phobius"/>
    </source>
</evidence>
<name>A0A2T5JEI3_9SPHI</name>
<comment type="caution">
    <text evidence="3">The sequence shown here is derived from an EMBL/GenBank/DDBJ whole genome shotgun (WGS) entry which is preliminary data.</text>
</comment>
<keyword evidence="1" id="KW-1133">Transmembrane helix</keyword>
<evidence type="ECO:0000313" key="4">
    <source>
        <dbReference type="Proteomes" id="UP000244168"/>
    </source>
</evidence>
<feature type="transmembrane region" description="Helical" evidence="1">
    <location>
        <begin position="66"/>
        <end position="85"/>
    </location>
</feature>
<feature type="domain" description="Signal transduction histidine kinase internal region" evidence="2">
    <location>
        <begin position="150"/>
        <end position="228"/>
    </location>
</feature>
<dbReference type="Proteomes" id="UP000244168">
    <property type="component" value="Unassembled WGS sequence"/>
</dbReference>
<dbReference type="PANTHER" id="PTHR34220:SF7">
    <property type="entry name" value="SENSOR HISTIDINE KINASE YPDA"/>
    <property type="match status" value="1"/>
</dbReference>
<evidence type="ECO:0000259" key="2">
    <source>
        <dbReference type="Pfam" id="PF06580"/>
    </source>
</evidence>
<keyword evidence="3" id="KW-0418">Kinase</keyword>
<dbReference type="Gene3D" id="3.30.565.10">
    <property type="entry name" value="Histidine kinase-like ATPase, C-terminal domain"/>
    <property type="match status" value="1"/>
</dbReference>